<dbReference type="Pfam" id="PF22948">
    <property type="entry name" value="MINAR1_N"/>
    <property type="match status" value="1"/>
</dbReference>
<feature type="region of interest" description="Disordered" evidence="1">
    <location>
        <begin position="35"/>
        <end position="67"/>
    </location>
</feature>
<feature type="region of interest" description="Disordered" evidence="1">
    <location>
        <begin position="193"/>
        <end position="229"/>
    </location>
</feature>
<proteinExistence type="predicted"/>
<feature type="compositionally biased region" description="Basic and acidic residues" evidence="1">
    <location>
        <begin position="45"/>
        <end position="67"/>
    </location>
</feature>
<dbReference type="PANTHER" id="PTHR31530:SF2">
    <property type="entry name" value="MAJOR INTRINSICALLY DISORDERED NOTCH2-BINDING RECEPTOR 1"/>
    <property type="match status" value="1"/>
</dbReference>
<reference evidence="4 5" key="1">
    <citation type="submission" date="2024-04" db="EMBL/GenBank/DDBJ databases">
        <authorList>
            <person name="Waldvogel A.-M."/>
            <person name="Schoenle A."/>
        </authorList>
    </citation>
    <scope>NUCLEOTIDE SEQUENCE [LARGE SCALE GENOMIC DNA]</scope>
</reference>
<evidence type="ECO:0000256" key="1">
    <source>
        <dbReference type="SAM" id="MobiDB-lite"/>
    </source>
</evidence>
<keyword evidence="2" id="KW-1133">Transmembrane helix</keyword>
<evidence type="ECO:0000259" key="3">
    <source>
        <dbReference type="Pfam" id="PF22948"/>
    </source>
</evidence>
<feature type="transmembrane region" description="Helical" evidence="2">
    <location>
        <begin position="749"/>
        <end position="770"/>
    </location>
</feature>
<dbReference type="GO" id="GO:0008285">
    <property type="term" value="P:negative regulation of cell population proliferation"/>
    <property type="evidence" value="ECO:0007669"/>
    <property type="project" value="TreeGrafter"/>
</dbReference>
<feature type="transmembrane region" description="Helical" evidence="2">
    <location>
        <begin position="813"/>
        <end position="846"/>
    </location>
</feature>
<evidence type="ECO:0000313" key="5">
    <source>
        <dbReference type="Proteomes" id="UP001497482"/>
    </source>
</evidence>
<accession>A0AAV2LQ72</accession>
<feature type="region of interest" description="Disordered" evidence="1">
    <location>
        <begin position="286"/>
        <end position="306"/>
    </location>
</feature>
<name>A0AAV2LQ72_KNICA</name>
<dbReference type="InterPro" id="IPR039706">
    <property type="entry name" value="MINAR1-like"/>
</dbReference>
<gene>
    <name evidence="4" type="ORF">KC01_LOCUS31045</name>
</gene>
<feature type="region of interest" description="Disordered" evidence="1">
    <location>
        <begin position="505"/>
        <end position="539"/>
    </location>
</feature>
<dbReference type="Proteomes" id="UP001497482">
    <property type="component" value="Chromosome 4"/>
</dbReference>
<evidence type="ECO:0000313" key="4">
    <source>
        <dbReference type="EMBL" id="CAL1603353.1"/>
    </source>
</evidence>
<protein>
    <recommendedName>
        <fullName evidence="3">MINAR1 N-terminal helical domain-containing protein</fullName>
    </recommendedName>
</protein>
<feature type="compositionally biased region" description="Polar residues" evidence="1">
    <location>
        <begin position="290"/>
        <end position="299"/>
    </location>
</feature>
<feature type="region of interest" description="Disordered" evidence="1">
    <location>
        <begin position="381"/>
        <end position="448"/>
    </location>
</feature>
<dbReference type="GO" id="GO:0005886">
    <property type="term" value="C:plasma membrane"/>
    <property type="evidence" value="ECO:0007669"/>
    <property type="project" value="TreeGrafter"/>
</dbReference>
<dbReference type="InterPro" id="IPR055117">
    <property type="entry name" value="MINAR1_N"/>
</dbReference>
<keyword evidence="2" id="KW-0812">Transmembrane</keyword>
<feature type="compositionally biased region" description="Polar residues" evidence="1">
    <location>
        <begin position="390"/>
        <end position="406"/>
    </location>
</feature>
<keyword evidence="5" id="KW-1185">Reference proteome</keyword>
<feature type="transmembrane region" description="Helical" evidence="2">
    <location>
        <begin position="852"/>
        <end position="878"/>
    </location>
</feature>
<feature type="transmembrane region" description="Helical" evidence="2">
    <location>
        <begin position="776"/>
        <end position="801"/>
    </location>
</feature>
<dbReference type="PANTHER" id="PTHR31530">
    <property type="entry name" value="MAJOR INTRINSICALLY DISORDERED NOTCH2-BINDING RECEPTOR 1 MINAR1 FAMILY MEMBER"/>
    <property type="match status" value="1"/>
</dbReference>
<keyword evidence="2" id="KW-0472">Membrane</keyword>
<dbReference type="AlphaFoldDB" id="A0AAV2LQ72"/>
<sequence>MLSPTTNLSSCSGVPAGKAKTLWIQQCLNVHRSVYSPSQPQLPERTTETEKGSARPRTPGESRGKADRLTLKAHLRGSVMEHPGEYSTVLGQILSELKSKHQSVSHPELCGWLCSRFDLVHLAKLRSVLFHSASQDPSFPATLFRDRMRCSSVDPHSKKLQVAADVVSMFNLIHSRSPAKERLPMSRAPLIKNHSVGSTDYHPPHPPHPPHPLHGSAHKHKQGAESGLHHFIPASDPNFLLRVSKDLKCRAASLDKLHPLPLYGPGPLGPSCEMQSTYFPMDVDSEASTELESLSQPQLGPQEPRAARSCVHKRNVFKEDFHNMSAFSPKVHRQASDCAEGIHQRELHRPAVFFNHSFELPCTNPYMDPGFNSPLDERHRAKHESLDDLQASTYFGPSTVSESVSSRRFPDREPPHKGNSKAGRPTRPVKSFSLNTDYVPAPSTKPMATKRPLRNMAAINGEREPSKTESPAFNKKVSDFKGQEVSPLSNGPDCVERKGDSPWFEGRTASRGFQRPDVASNVGTQTEKGSEPKRLRSFSRTDSEMISDDISDIFRFLDDMSVCDSLNMIQSSCYNSTGSLSQLTLRSDSSPERSTVRLAKSRLDSLFHSLDNSDDELKSNVHRLVQRIGEIEKKLESLSGVRTEITQLLSKLNQLDHKVDPLMDTHKTDTHWDTPQYTSLVIRVDFLTSNPVDTLVDTPLVDMLLVDMQAIIVVDMLVVIVVDMLVVIVVDMLVVIVVDMQAIIVVDMLVVIVVDMLVVIVVDMLVVIVVDMLVVIVVHMLAVIVVHMLVVIVVHMLAVIVVHMLAVIVVDMLVVIVVHMLVVIVVHMLVVIVVHMLVVIVVHMLAVIVVDMLVVIVVHMLVVIVVVTLLDMLVVMLVDTLMDTPVNSTSVDIPIHWRTGVVLR</sequence>
<dbReference type="EMBL" id="OZ035826">
    <property type="protein sequence ID" value="CAL1603353.1"/>
    <property type="molecule type" value="Genomic_DNA"/>
</dbReference>
<evidence type="ECO:0000256" key="2">
    <source>
        <dbReference type="SAM" id="Phobius"/>
    </source>
</evidence>
<feature type="domain" description="MINAR1 N-terminal helical" evidence="3">
    <location>
        <begin position="85"/>
        <end position="177"/>
    </location>
</feature>
<dbReference type="GO" id="GO:0032007">
    <property type="term" value="P:negative regulation of TOR signaling"/>
    <property type="evidence" value="ECO:0007669"/>
    <property type="project" value="TreeGrafter"/>
</dbReference>
<feature type="compositionally biased region" description="Basic and acidic residues" evidence="1">
    <location>
        <begin position="528"/>
        <end position="539"/>
    </location>
</feature>
<organism evidence="4 5">
    <name type="scientific">Knipowitschia caucasica</name>
    <name type="common">Caucasian dwarf goby</name>
    <name type="synonym">Pomatoschistus caucasicus</name>
    <dbReference type="NCBI Taxonomy" id="637954"/>
    <lineage>
        <taxon>Eukaryota</taxon>
        <taxon>Metazoa</taxon>
        <taxon>Chordata</taxon>
        <taxon>Craniata</taxon>
        <taxon>Vertebrata</taxon>
        <taxon>Euteleostomi</taxon>
        <taxon>Actinopterygii</taxon>
        <taxon>Neopterygii</taxon>
        <taxon>Teleostei</taxon>
        <taxon>Neoteleostei</taxon>
        <taxon>Acanthomorphata</taxon>
        <taxon>Gobiaria</taxon>
        <taxon>Gobiiformes</taxon>
        <taxon>Gobioidei</taxon>
        <taxon>Gobiidae</taxon>
        <taxon>Gobiinae</taxon>
        <taxon>Knipowitschia</taxon>
    </lineage>
</organism>
<feature type="transmembrane region" description="Helical" evidence="2">
    <location>
        <begin position="710"/>
        <end position="737"/>
    </location>
</feature>